<feature type="transmembrane region" description="Helical" evidence="11">
    <location>
        <begin position="315"/>
        <end position="344"/>
    </location>
</feature>
<evidence type="ECO:0000256" key="7">
    <source>
        <dbReference type="ARBA" id="ARBA00022958"/>
    </source>
</evidence>
<feature type="transmembrane region" description="Helical" evidence="11">
    <location>
        <begin position="12"/>
        <end position="32"/>
    </location>
</feature>
<keyword evidence="15" id="KW-1185">Reference proteome</keyword>
<evidence type="ECO:0000256" key="4">
    <source>
        <dbReference type="ARBA" id="ARBA00022538"/>
    </source>
</evidence>
<comment type="caution">
    <text evidence="14">The sequence shown here is derived from an EMBL/GenBank/DDBJ whole genome shotgun (WGS) entry which is preliminary data.</text>
</comment>
<dbReference type="InterPro" id="IPR053952">
    <property type="entry name" value="K_trans_C"/>
</dbReference>
<dbReference type="Proteomes" id="UP000659124">
    <property type="component" value="Unassembled WGS sequence"/>
</dbReference>
<dbReference type="EMBL" id="JACVFC010000001">
    <property type="protein sequence ID" value="MBC9930789.1"/>
    <property type="molecule type" value="Genomic_DNA"/>
</dbReference>
<dbReference type="Pfam" id="PF22776">
    <property type="entry name" value="K_trans_C"/>
    <property type="match status" value="1"/>
</dbReference>
<evidence type="ECO:0000256" key="9">
    <source>
        <dbReference type="ARBA" id="ARBA00023065"/>
    </source>
</evidence>
<accession>A0ABR7TP35</accession>
<feature type="transmembrane region" description="Helical" evidence="11">
    <location>
        <begin position="125"/>
        <end position="147"/>
    </location>
</feature>
<proteinExistence type="inferred from homology"/>
<evidence type="ECO:0000256" key="10">
    <source>
        <dbReference type="ARBA" id="ARBA00023136"/>
    </source>
</evidence>
<evidence type="ECO:0000259" key="12">
    <source>
        <dbReference type="Pfam" id="PF02705"/>
    </source>
</evidence>
<keyword evidence="4 11" id="KW-0633">Potassium transport</keyword>
<protein>
    <recommendedName>
        <fullName evidence="11">Probable potassium transport system protein Kup</fullName>
    </recommendedName>
</protein>
<keyword evidence="8 11" id="KW-1133">Transmembrane helix</keyword>
<comment type="function">
    <text evidence="11">Transport of potassium into the cell. Likely operates as a K(+):H(+) symporter.</text>
</comment>
<gene>
    <name evidence="11" type="primary">kup</name>
    <name evidence="14" type="ORF">ICL07_10415</name>
</gene>
<feature type="domain" description="K+ potassium transporter C-terminal" evidence="13">
    <location>
        <begin position="506"/>
        <end position="662"/>
    </location>
</feature>
<organism evidence="14 15">
    <name type="scientific">Chitinophaga qingshengii</name>
    <dbReference type="NCBI Taxonomy" id="1569794"/>
    <lineage>
        <taxon>Bacteria</taxon>
        <taxon>Pseudomonadati</taxon>
        <taxon>Bacteroidota</taxon>
        <taxon>Chitinophagia</taxon>
        <taxon>Chitinophagales</taxon>
        <taxon>Chitinophagaceae</taxon>
        <taxon>Chitinophaga</taxon>
    </lineage>
</organism>
<feature type="transmembrane region" description="Helical" evidence="11">
    <location>
        <begin position="399"/>
        <end position="418"/>
    </location>
</feature>
<feature type="transmembrane region" description="Helical" evidence="11">
    <location>
        <begin position="44"/>
        <end position="66"/>
    </location>
</feature>
<evidence type="ECO:0000256" key="1">
    <source>
        <dbReference type="ARBA" id="ARBA00004141"/>
    </source>
</evidence>
<keyword evidence="7 11" id="KW-0630">Potassium</keyword>
<keyword evidence="6 11" id="KW-0769">Symport</keyword>
<evidence type="ECO:0000256" key="6">
    <source>
        <dbReference type="ARBA" id="ARBA00022847"/>
    </source>
</evidence>
<sequence>MPNIPQTASSSVTFLLLISIFTPNFGGFFKNFFYVGININRVSLAGLVVALGIIYGDIGTSPLYVFKAIVGGNPISDLLVIGGISCIIWTLTLQTTVKYVILTLRADNKGEGGIFSLYALVRRHAKWTVIFGMIGGAALLADGIITPPITVTSAIEGLRTLEVFKDLGQLTIVKIVLTIITGLFIMQQFGTVSIGRMFGPIMVLWFSMLGILGISHITDDFGILRAFSPHYAIELLTTYPKGFLILGAVFLCTTGAEALYSDLGHCGRGNIRVSWIFVKSCLILNYLGQGAWLLTQKGQILPKDQNPFFMIMPEWFIIFGVLIATMASIIASQALISGSFTLIAEAMRLNLWPKMRVNYPTEMRGQLYIPGINTMLFVGCAAIVILFQESSHMEAAYGLSITICMLMTSCLFAFYLYTRRVWTGWILLYLVVYLSIEFSFLFANLVKFMHGGYVTVVVAGALFLVMIVWFKSRKIKNRYVEFVRLEDYLPIIQELSNDTSIPKYATHLVYMSSADNPKEIEHKIIYSILNKKPKRADIYWFVHVDVVDEPYLSEYSVQTIIPNEVIRVEFRLGFKVEQRINLMFRMVVEDMVRNKEVNITSRYESLSKNNVVGDFQFIVMEKFLSHDNDLPLYERMVMKMYFFLKKISLSEERGFGLDSSYVTIEKYPLVVAPVTNLQLKRIIHH</sequence>
<name>A0ABR7TP35_9BACT</name>
<keyword evidence="3 11" id="KW-1003">Cell membrane</keyword>
<feature type="transmembrane region" description="Helical" evidence="11">
    <location>
        <begin position="167"/>
        <end position="186"/>
    </location>
</feature>
<evidence type="ECO:0000256" key="2">
    <source>
        <dbReference type="ARBA" id="ARBA00022448"/>
    </source>
</evidence>
<dbReference type="InterPro" id="IPR023051">
    <property type="entry name" value="Kup"/>
</dbReference>
<evidence type="ECO:0000256" key="5">
    <source>
        <dbReference type="ARBA" id="ARBA00022692"/>
    </source>
</evidence>
<dbReference type="InterPro" id="IPR053951">
    <property type="entry name" value="K_trans_N"/>
</dbReference>
<feature type="transmembrane region" description="Helical" evidence="11">
    <location>
        <begin position="198"/>
        <end position="218"/>
    </location>
</feature>
<reference evidence="14 15" key="1">
    <citation type="submission" date="2020-09" db="EMBL/GenBank/DDBJ databases">
        <title>Genome sequences of type strains of Chitinophaga qingshengii and Chitinophaga varians.</title>
        <authorList>
            <person name="Kittiwongwattana C."/>
        </authorList>
    </citation>
    <scope>NUCLEOTIDE SEQUENCE [LARGE SCALE GENOMIC DNA]</scope>
    <source>
        <strain evidence="14 15">JCM 30026</strain>
    </source>
</reference>
<keyword evidence="9 11" id="KW-0406">Ion transport</keyword>
<feature type="transmembrane region" description="Helical" evidence="11">
    <location>
        <begin position="238"/>
        <end position="261"/>
    </location>
</feature>
<dbReference type="Pfam" id="PF02705">
    <property type="entry name" value="K_trans"/>
    <property type="match status" value="1"/>
</dbReference>
<evidence type="ECO:0000313" key="15">
    <source>
        <dbReference type="Proteomes" id="UP000659124"/>
    </source>
</evidence>
<comment type="catalytic activity">
    <reaction evidence="11">
        <text>K(+)(in) + H(+)(in) = K(+)(out) + H(+)(out)</text>
        <dbReference type="Rhea" id="RHEA:28490"/>
        <dbReference type="ChEBI" id="CHEBI:15378"/>
        <dbReference type="ChEBI" id="CHEBI:29103"/>
    </reaction>
</comment>
<keyword evidence="5 11" id="KW-0812">Transmembrane</keyword>
<dbReference type="PANTHER" id="PTHR30540">
    <property type="entry name" value="OSMOTIC STRESS POTASSIUM TRANSPORTER"/>
    <property type="match status" value="1"/>
</dbReference>
<evidence type="ECO:0000256" key="3">
    <source>
        <dbReference type="ARBA" id="ARBA00022475"/>
    </source>
</evidence>
<comment type="similarity">
    <text evidence="11">Belongs to the HAK/KUP transporter (TC 2.A.72) family.</text>
</comment>
<dbReference type="PANTHER" id="PTHR30540:SF83">
    <property type="entry name" value="K+ POTASSIUM TRANSPORTER"/>
    <property type="match status" value="1"/>
</dbReference>
<feature type="transmembrane region" description="Helical" evidence="11">
    <location>
        <begin position="365"/>
        <end position="387"/>
    </location>
</feature>
<dbReference type="InterPro" id="IPR003855">
    <property type="entry name" value="K+_transporter"/>
</dbReference>
<evidence type="ECO:0000256" key="8">
    <source>
        <dbReference type="ARBA" id="ARBA00022989"/>
    </source>
</evidence>
<feature type="transmembrane region" description="Helical" evidence="11">
    <location>
        <begin position="273"/>
        <end position="295"/>
    </location>
</feature>
<feature type="transmembrane region" description="Helical" evidence="11">
    <location>
        <begin position="452"/>
        <end position="470"/>
    </location>
</feature>
<keyword evidence="2 11" id="KW-0813">Transport</keyword>
<evidence type="ECO:0000256" key="11">
    <source>
        <dbReference type="HAMAP-Rule" id="MF_01522"/>
    </source>
</evidence>
<keyword evidence="10 11" id="KW-0472">Membrane</keyword>
<dbReference type="HAMAP" id="MF_01522">
    <property type="entry name" value="Kup"/>
    <property type="match status" value="1"/>
</dbReference>
<evidence type="ECO:0000259" key="13">
    <source>
        <dbReference type="Pfam" id="PF22776"/>
    </source>
</evidence>
<feature type="domain" description="K+ potassium transporter integral membrane" evidence="12">
    <location>
        <begin position="48"/>
        <end position="481"/>
    </location>
</feature>
<feature type="transmembrane region" description="Helical" evidence="11">
    <location>
        <begin position="78"/>
        <end position="104"/>
    </location>
</feature>
<feature type="transmembrane region" description="Helical" evidence="11">
    <location>
        <begin position="425"/>
        <end position="446"/>
    </location>
</feature>
<comment type="subcellular location">
    <subcellularLocation>
        <location evidence="11">Cell membrane</location>
        <topology evidence="11">Multi-pass membrane protein</topology>
    </subcellularLocation>
    <subcellularLocation>
        <location evidence="1">Membrane</location>
        <topology evidence="1">Multi-pass membrane protein</topology>
    </subcellularLocation>
</comment>
<evidence type="ECO:0000313" key="14">
    <source>
        <dbReference type="EMBL" id="MBC9930789.1"/>
    </source>
</evidence>